<proteinExistence type="predicted"/>
<dbReference type="InterPro" id="IPR027038">
    <property type="entry name" value="RanGap"/>
</dbReference>
<dbReference type="Proteomes" id="UP000031737">
    <property type="component" value="Unassembled WGS sequence"/>
</dbReference>
<reference evidence="4 5" key="1">
    <citation type="submission" date="2013-07" db="EMBL/GenBank/DDBJ databases">
        <authorList>
            <person name="Stoco P.H."/>
            <person name="Wagner G."/>
            <person name="Gerber A."/>
            <person name="Zaha A."/>
            <person name="Thompson C."/>
            <person name="Bartholomeu D.C."/>
            <person name="Luckemeyer D.D."/>
            <person name="Bahia D."/>
            <person name="Loreto E."/>
            <person name="Prestes E.B."/>
            <person name="Lima F.M."/>
            <person name="Rodrigues-Luiz G."/>
            <person name="Vallejo G.A."/>
            <person name="Filho J.F."/>
            <person name="Monteiro K.M."/>
            <person name="Tyler K.M."/>
            <person name="de Almeida L.G."/>
            <person name="Ortiz M.F."/>
            <person name="Siervo M.A."/>
            <person name="de Moraes M.H."/>
            <person name="Cunha O.L."/>
            <person name="Mendonca-Neto R."/>
            <person name="Silva R."/>
            <person name="Teixeira S.M."/>
            <person name="Murta S.M."/>
            <person name="Sincero T.C."/>
            <person name="Mendes T.A."/>
            <person name="Urmenyi T.P."/>
            <person name="Silva V.G."/>
            <person name="da Rocha W.D."/>
            <person name="Andersson B."/>
            <person name="Romanha A.J."/>
            <person name="Steindel M."/>
            <person name="de Vasconcelos A.T."/>
            <person name="Grisard E.C."/>
        </authorList>
    </citation>
    <scope>NUCLEOTIDE SEQUENCE [LARGE SCALE GENOMIC DNA]</scope>
    <source>
        <strain evidence="4 5">SC58</strain>
    </source>
</reference>
<evidence type="ECO:0000256" key="3">
    <source>
        <dbReference type="ARBA" id="ARBA00022737"/>
    </source>
</evidence>
<organism evidence="4 5">
    <name type="scientific">Trypanosoma rangeli SC58</name>
    <dbReference type="NCBI Taxonomy" id="429131"/>
    <lineage>
        <taxon>Eukaryota</taxon>
        <taxon>Discoba</taxon>
        <taxon>Euglenozoa</taxon>
        <taxon>Kinetoplastea</taxon>
        <taxon>Metakinetoplastina</taxon>
        <taxon>Trypanosomatida</taxon>
        <taxon>Trypanosomatidae</taxon>
        <taxon>Trypanosoma</taxon>
        <taxon>Herpetosoma</taxon>
    </lineage>
</organism>
<dbReference type="GO" id="GO:0006913">
    <property type="term" value="P:nucleocytoplasmic transport"/>
    <property type="evidence" value="ECO:0007669"/>
    <property type="project" value="TreeGrafter"/>
</dbReference>
<dbReference type="VEuPathDB" id="TriTrypDB:TRSC58_03802"/>
<dbReference type="GO" id="GO:0005634">
    <property type="term" value="C:nucleus"/>
    <property type="evidence" value="ECO:0007669"/>
    <property type="project" value="TreeGrafter"/>
</dbReference>
<dbReference type="PANTHER" id="PTHR24113:SF12">
    <property type="entry name" value="RAN GTPASE-ACTIVATING PROTEIN 1"/>
    <property type="match status" value="1"/>
</dbReference>
<evidence type="ECO:0000256" key="2">
    <source>
        <dbReference type="ARBA" id="ARBA00022614"/>
    </source>
</evidence>
<dbReference type="GO" id="GO:0005096">
    <property type="term" value="F:GTPase activator activity"/>
    <property type="evidence" value="ECO:0007669"/>
    <property type="project" value="UniProtKB-KW"/>
</dbReference>
<dbReference type="GO" id="GO:0005829">
    <property type="term" value="C:cytosol"/>
    <property type="evidence" value="ECO:0007669"/>
    <property type="project" value="TreeGrafter"/>
</dbReference>
<dbReference type="PANTHER" id="PTHR24113">
    <property type="entry name" value="RAN GTPASE-ACTIVATING PROTEIN 1"/>
    <property type="match status" value="1"/>
</dbReference>
<keyword evidence="5" id="KW-1185">Reference proteome</keyword>
<dbReference type="EMBL" id="AUPL01003802">
    <property type="protein sequence ID" value="ESL08495.1"/>
    <property type="molecule type" value="Genomic_DNA"/>
</dbReference>
<dbReference type="SUPFAM" id="SSF52047">
    <property type="entry name" value="RNI-like"/>
    <property type="match status" value="1"/>
</dbReference>
<dbReference type="OrthoDB" id="120976at2759"/>
<name>A0A061J2E5_TRYRA</name>
<dbReference type="GO" id="GO:0031267">
    <property type="term" value="F:small GTPase binding"/>
    <property type="evidence" value="ECO:0007669"/>
    <property type="project" value="TreeGrafter"/>
</dbReference>
<evidence type="ECO:0000256" key="1">
    <source>
        <dbReference type="ARBA" id="ARBA00022468"/>
    </source>
</evidence>
<dbReference type="InterPro" id="IPR032675">
    <property type="entry name" value="LRR_dom_sf"/>
</dbReference>
<dbReference type="AlphaFoldDB" id="A0A061J2E5"/>
<keyword evidence="3" id="KW-0677">Repeat</keyword>
<evidence type="ECO:0000313" key="5">
    <source>
        <dbReference type="Proteomes" id="UP000031737"/>
    </source>
</evidence>
<comment type="caution">
    <text evidence="4">The sequence shown here is derived from an EMBL/GenBank/DDBJ whole genome shotgun (WGS) entry which is preliminary data.</text>
</comment>
<keyword evidence="2" id="KW-0433">Leucine-rich repeat</keyword>
<accession>A0A061J2E5</accession>
<sequence length="442" mass="48506">MASIHSPVLLPSRIRLLSSERRAHGVTDSAAYDELIHNYATLKAKVNTVLVSNADAIRHSPVVDLRRNYVGAMGLQAMTSLLAKNDQLQELHLPGSGLSNDSVVFFCRAMMKHPRLARLDFSRNDISLAAGLALLSLVRQNCNVVDVNLSETQVPDAVMKKLQLTLEQNNLLAARAVAVAAPSGVAADTQSATRNTEGGFSCALRETIRKAEWDRQEEKTLERLKAITDAAATATGDGGKFVPFPDGDSGWRLVEVAILAPPFLFESEVAVLARSVFPRLNEELLDRKVHLVPLFDPPDGPAGTYLKNLRFVIAVDVLRNVEKSRFLTIELVGDRAGEYEQLPANEMVKRPQLLQSLCQQDGNTNPIRAESKAAPPLRPVLHTAHELATALSSWIIVAARKDTRRIGVAALTFAPTSLHRTNPLVGRRTRYLPFTVTTYLRP</sequence>
<dbReference type="Gene3D" id="3.80.10.10">
    <property type="entry name" value="Ribonuclease Inhibitor"/>
    <property type="match status" value="1"/>
</dbReference>
<evidence type="ECO:0000313" key="4">
    <source>
        <dbReference type="EMBL" id="ESL08495.1"/>
    </source>
</evidence>
<dbReference type="GO" id="GO:0048471">
    <property type="term" value="C:perinuclear region of cytoplasm"/>
    <property type="evidence" value="ECO:0007669"/>
    <property type="project" value="TreeGrafter"/>
</dbReference>
<gene>
    <name evidence="4" type="ORF">TRSC58_03802</name>
</gene>
<protein>
    <submittedName>
        <fullName evidence="4">Uncharacterized protein</fullName>
    </submittedName>
</protein>
<keyword evidence="1" id="KW-0343">GTPase activation</keyword>